<dbReference type="PANTHER" id="PTHR45928:SF1">
    <property type="entry name" value="RE38146P"/>
    <property type="match status" value="1"/>
</dbReference>
<evidence type="ECO:0000256" key="4">
    <source>
        <dbReference type="ARBA" id="ARBA00022692"/>
    </source>
</evidence>
<feature type="repeat" description="Solcar" evidence="10">
    <location>
        <begin position="102"/>
        <end position="195"/>
    </location>
</feature>
<dbReference type="GO" id="GO:0005743">
    <property type="term" value="C:mitochondrial inner membrane"/>
    <property type="evidence" value="ECO:0007669"/>
    <property type="project" value="UniProtKB-SubCell"/>
</dbReference>
<evidence type="ECO:0000256" key="3">
    <source>
        <dbReference type="ARBA" id="ARBA00022448"/>
    </source>
</evidence>
<feature type="repeat" description="Solcar" evidence="10">
    <location>
        <begin position="1"/>
        <end position="91"/>
    </location>
</feature>
<evidence type="ECO:0000256" key="2">
    <source>
        <dbReference type="ARBA" id="ARBA00006375"/>
    </source>
</evidence>
<evidence type="ECO:0000256" key="5">
    <source>
        <dbReference type="ARBA" id="ARBA00022737"/>
    </source>
</evidence>
<dbReference type="Pfam" id="PF00153">
    <property type="entry name" value="Mito_carr"/>
    <property type="match status" value="3"/>
</dbReference>
<evidence type="ECO:0000256" key="1">
    <source>
        <dbReference type="ARBA" id="ARBA00004448"/>
    </source>
</evidence>
<keyword evidence="13" id="KW-1185">Reference proteome</keyword>
<dbReference type="GeneID" id="121592996"/>
<evidence type="ECO:0000256" key="6">
    <source>
        <dbReference type="ARBA" id="ARBA00022792"/>
    </source>
</evidence>
<keyword evidence="8" id="KW-0496">Mitochondrion</keyword>
<dbReference type="InterPro" id="IPR051508">
    <property type="entry name" value="Mito_Carrier_Antiporter"/>
</dbReference>
<dbReference type="AlphaFoldDB" id="A0A182V1S0"/>
<reference evidence="12" key="1">
    <citation type="submission" date="2020-05" db="UniProtKB">
        <authorList>
            <consortium name="EnsemblMetazoa"/>
        </authorList>
    </citation>
    <scope>IDENTIFICATION</scope>
    <source>
        <strain evidence="12">MAF</strain>
    </source>
</reference>
<evidence type="ECO:0000256" key="9">
    <source>
        <dbReference type="ARBA" id="ARBA00023136"/>
    </source>
</evidence>
<evidence type="ECO:0000313" key="12">
    <source>
        <dbReference type="EnsemblMetazoa" id="AMEM007418-PA"/>
    </source>
</evidence>
<keyword evidence="6" id="KW-0999">Mitochondrion inner membrane</keyword>
<dbReference type="Proteomes" id="UP000075903">
    <property type="component" value="Unassembled WGS sequence"/>
</dbReference>
<dbReference type="SUPFAM" id="SSF103506">
    <property type="entry name" value="Mitochondrial carrier"/>
    <property type="match status" value="1"/>
</dbReference>
<proteinExistence type="inferred from homology"/>
<name>A0A182V1S0_ANOME</name>
<feature type="repeat" description="Solcar" evidence="10">
    <location>
        <begin position="205"/>
        <end position="296"/>
    </location>
</feature>
<dbReference type="Gene3D" id="1.50.40.10">
    <property type="entry name" value="Mitochondrial carrier domain"/>
    <property type="match status" value="1"/>
</dbReference>
<dbReference type="EnsemblMetazoa" id="AMEM007418-RA">
    <property type="protein sequence ID" value="AMEM007418-PA"/>
    <property type="gene ID" value="AMEM007418"/>
</dbReference>
<evidence type="ECO:0000256" key="7">
    <source>
        <dbReference type="ARBA" id="ARBA00022989"/>
    </source>
</evidence>
<evidence type="ECO:0008006" key="14">
    <source>
        <dbReference type="Google" id="ProtNLM"/>
    </source>
</evidence>
<sequence>MEFLLGGASSMCAVLFTNPLDVLKTRQQLEGELIAKQNPTKRSYRGIRQSLLTVVQTDGLRGLQKGLPAALLFQFSMNSVRLGTYQTVDNLGWTKSANHPSLTPLLSVFWGGCAGLVSATASCPFYVVKIQLQAVTSGSYTARFQHHHNGTVSAFVNIYRQSGVRGLFRGYPASVARLVVGSAAEMASFSVCKQLFLRYEVFQESIVLTALASSTVAGFFTSVLMSPCDVVTTRMTNQAVSANGKGLLYTNIFDCFLKIYRSEGIHGYYKGFVPMYLRVAPHTMLNLTFWEFFKGLHEQWRI</sequence>
<dbReference type="VEuPathDB" id="VectorBase:AMEM21_015568"/>
<keyword evidence="9 10" id="KW-0472">Membrane</keyword>
<dbReference type="VEuPathDB" id="VectorBase:AMEM007418"/>
<dbReference type="KEGG" id="amer:121592996"/>
<keyword evidence="7" id="KW-1133">Transmembrane helix</keyword>
<keyword evidence="5" id="KW-0677">Repeat</keyword>
<dbReference type="InterPro" id="IPR023395">
    <property type="entry name" value="MCP_dom_sf"/>
</dbReference>
<organism evidence="12 13">
    <name type="scientific">Anopheles merus</name>
    <name type="common">Mosquito</name>
    <dbReference type="NCBI Taxonomy" id="30066"/>
    <lineage>
        <taxon>Eukaryota</taxon>
        <taxon>Metazoa</taxon>
        <taxon>Ecdysozoa</taxon>
        <taxon>Arthropoda</taxon>
        <taxon>Hexapoda</taxon>
        <taxon>Insecta</taxon>
        <taxon>Pterygota</taxon>
        <taxon>Neoptera</taxon>
        <taxon>Endopterygota</taxon>
        <taxon>Diptera</taxon>
        <taxon>Nematocera</taxon>
        <taxon>Culicoidea</taxon>
        <taxon>Culicidae</taxon>
        <taxon>Anophelinae</taxon>
        <taxon>Anopheles</taxon>
    </lineage>
</organism>
<evidence type="ECO:0000256" key="10">
    <source>
        <dbReference type="PROSITE-ProRule" id="PRU00282"/>
    </source>
</evidence>
<evidence type="ECO:0000256" key="8">
    <source>
        <dbReference type="ARBA" id="ARBA00023128"/>
    </source>
</evidence>
<comment type="similarity">
    <text evidence="2 11">Belongs to the mitochondrial carrier (TC 2.A.29) family.</text>
</comment>
<protein>
    <recommendedName>
        <fullName evidence="14">Mitochondrial carrier protein</fullName>
    </recommendedName>
</protein>
<dbReference type="PROSITE" id="PS50920">
    <property type="entry name" value="SOLCAR"/>
    <property type="match status" value="3"/>
</dbReference>
<dbReference type="RefSeq" id="XP_041770941.1">
    <property type="nucleotide sequence ID" value="XM_041915007.1"/>
</dbReference>
<accession>A0A182V1S0</accession>
<comment type="subcellular location">
    <subcellularLocation>
        <location evidence="1">Mitochondrion inner membrane</location>
        <topology evidence="1">Multi-pass membrane protein</topology>
    </subcellularLocation>
</comment>
<dbReference type="PANTHER" id="PTHR45928">
    <property type="entry name" value="RE38146P"/>
    <property type="match status" value="1"/>
</dbReference>
<evidence type="ECO:0000256" key="11">
    <source>
        <dbReference type="RuleBase" id="RU000488"/>
    </source>
</evidence>
<dbReference type="InterPro" id="IPR018108">
    <property type="entry name" value="MCP_transmembrane"/>
</dbReference>
<evidence type="ECO:0000313" key="13">
    <source>
        <dbReference type="Proteomes" id="UP000075903"/>
    </source>
</evidence>
<keyword evidence="3 11" id="KW-0813">Transport</keyword>
<keyword evidence="4 10" id="KW-0812">Transmembrane</keyword>